<dbReference type="OrthoDB" id="5420037at2"/>
<evidence type="ECO:0000313" key="2">
    <source>
        <dbReference type="Proteomes" id="UP000427906"/>
    </source>
</evidence>
<dbReference type="Proteomes" id="UP000427906">
    <property type="component" value="Chromosome"/>
</dbReference>
<proteinExistence type="predicted"/>
<accession>A0A5K7YEN9</accession>
<dbReference type="SUPFAM" id="SSF52172">
    <property type="entry name" value="CheY-like"/>
    <property type="match status" value="1"/>
</dbReference>
<name>A0A5K7YEN9_9BACT</name>
<sequence>MKAKVLFFDDIFSKRFRDELPPDQLVWDDNWVSAVEKGLSESDGRSGFVFELVKTGDISKWQEYIEREKPDIVLVDLFWPAEAAVQFNDRNRGADIALSAIAGIRGQYPDLPIACYTLKPDEALLEKAYKDGATIFLEKVALALPEVQSPLKYILIYLLKQSGITNS</sequence>
<dbReference type="KEGG" id="dalk:DSCA_19120"/>
<dbReference type="RefSeq" id="WP_155316185.1">
    <property type="nucleotide sequence ID" value="NZ_AP021874.1"/>
</dbReference>
<evidence type="ECO:0008006" key="3">
    <source>
        <dbReference type="Google" id="ProtNLM"/>
    </source>
</evidence>
<reference evidence="1 2" key="1">
    <citation type="submission" date="2019-11" db="EMBL/GenBank/DDBJ databases">
        <title>Comparative genomics of hydrocarbon-degrading Desulfosarcina strains.</title>
        <authorList>
            <person name="Watanabe M."/>
            <person name="Kojima H."/>
            <person name="Fukui M."/>
        </authorList>
    </citation>
    <scope>NUCLEOTIDE SEQUENCE [LARGE SCALE GENOMIC DNA]</scope>
    <source>
        <strain evidence="1 2">PL12</strain>
    </source>
</reference>
<gene>
    <name evidence="1" type="ORF">DSCA_19120</name>
</gene>
<keyword evidence="2" id="KW-1185">Reference proteome</keyword>
<evidence type="ECO:0000313" key="1">
    <source>
        <dbReference type="EMBL" id="BBO67982.1"/>
    </source>
</evidence>
<protein>
    <recommendedName>
        <fullName evidence="3">Response regulatory domain-containing protein</fullName>
    </recommendedName>
</protein>
<organism evidence="1 2">
    <name type="scientific">Desulfosarcina alkanivorans</name>
    <dbReference type="NCBI Taxonomy" id="571177"/>
    <lineage>
        <taxon>Bacteria</taxon>
        <taxon>Pseudomonadati</taxon>
        <taxon>Thermodesulfobacteriota</taxon>
        <taxon>Desulfobacteria</taxon>
        <taxon>Desulfobacterales</taxon>
        <taxon>Desulfosarcinaceae</taxon>
        <taxon>Desulfosarcina</taxon>
    </lineage>
</organism>
<dbReference type="InterPro" id="IPR011006">
    <property type="entry name" value="CheY-like_superfamily"/>
</dbReference>
<dbReference type="EMBL" id="AP021874">
    <property type="protein sequence ID" value="BBO67982.1"/>
    <property type="molecule type" value="Genomic_DNA"/>
</dbReference>
<dbReference type="Gene3D" id="3.40.50.2300">
    <property type="match status" value="1"/>
</dbReference>
<dbReference type="AlphaFoldDB" id="A0A5K7YEN9"/>